<dbReference type="PRINTS" id="PR00455">
    <property type="entry name" value="HTHTETR"/>
</dbReference>
<dbReference type="InterPro" id="IPR050109">
    <property type="entry name" value="HTH-type_TetR-like_transc_reg"/>
</dbReference>
<dbReference type="InterPro" id="IPR001647">
    <property type="entry name" value="HTH_TetR"/>
</dbReference>
<dbReference type="InterPro" id="IPR009057">
    <property type="entry name" value="Homeodomain-like_sf"/>
</dbReference>
<dbReference type="AlphaFoldDB" id="A0A9J6PDM9"/>
<proteinExistence type="predicted"/>
<dbReference type="PROSITE" id="PS50977">
    <property type="entry name" value="HTH_TETR_2"/>
    <property type="match status" value="1"/>
</dbReference>
<dbReference type="Pfam" id="PF00440">
    <property type="entry name" value="TetR_N"/>
    <property type="match status" value="1"/>
</dbReference>
<evidence type="ECO:0000256" key="3">
    <source>
        <dbReference type="SAM" id="MobiDB-lite"/>
    </source>
</evidence>
<feature type="DNA-binding region" description="H-T-H motif" evidence="2">
    <location>
        <begin position="46"/>
        <end position="65"/>
    </location>
</feature>
<sequence>METAVKPERRAEKPATPQKRDPERTRRRIMEAATHEFSHRGLAGARIADIAARAGTNKRMLYHYFGDKEALFLAVLENAYAAIRTRERALDLEHLPPAEAMRKLVETTWDHYIEHPEFISLLNSENLHGARHLKRSSQARAMHSPFAEMIAQILRKGEAEGVFRSGVDPVDLYISIASLGYFYLSNRHTLSFIFDRDLEAPEQLARRRAHMVEVVLGYLRPLRRDA</sequence>
<accession>A0A9J6PDM9</accession>
<comment type="caution">
    <text evidence="5">The sequence shown here is derived from an EMBL/GenBank/DDBJ whole genome shotgun (WGS) entry which is preliminary data.</text>
</comment>
<organism evidence="5 6">
    <name type="scientific">Futiania mangrovi</name>
    <dbReference type="NCBI Taxonomy" id="2959716"/>
    <lineage>
        <taxon>Bacteria</taxon>
        <taxon>Pseudomonadati</taxon>
        <taxon>Pseudomonadota</taxon>
        <taxon>Alphaproteobacteria</taxon>
        <taxon>Futianiales</taxon>
        <taxon>Futianiaceae</taxon>
        <taxon>Futiania</taxon>
    </lineage>
</organism>
<dbReference type="PANTHER" id="PTHR30328:SF54">
    <property type="entry name" value="HTH-TYPE TRANSCRIPTIONAL REPRESSOR SCO4008"/>
    <property type="match status" value="1"/>
</dbReference>
<feature type="region of interest" description="Disordered" evidence="3">
    <location>
        <begin position="1"/>
        <end position="24"/>
    </location>
</feature>
<dbReference type="Pfam" id="PF17938">
    <property type="entry name" value="TetR_C_29"/>
    <property type="match status" value="1"/>
</dbReference>
<dbReference type="SUPFAM" id="SSF46689">
    <property type="entry name" value="Homeodomain-like"/>
    <property type="match status" value="1"/>
</dbReference>
<evidence type="ECO:0000256" key="1">
    <source>
        <dbReference type="ARBA" id="ARBA00023125"/>
    </source>
</evidence>
<evidence type="ECO:0000313" key="6">
    <source>
        <dbReference type="Proteomes" id="UP001055804"/>
    </source>
</evidence>
<dbReference type="RefSeq" id="WP_269332699.1">
    <property type="nucleotide sequence ID" value="NZ_JAMZFT010000002.1"/>
</dbReference>
<feature type="domain" description="HTH tetR-type" evidence="4">
    <location>
        <begin position="23"/>
        <end position="83"/>
    </location>
</feature>
<protein>
    <submittedName>
        <fullName evidence="5">TetR family transcriptional regulator</fullName>
    </submittedName>
</protein>
<dbReference type="InterPro" id="IPR041474">
    <property type="entry name" value="NicS_C"/>
</dbReference>
<dbReference type="InterPro" id="IPR036271">
    <property type="entry name" value="Tet_transcr_reg_TetR-rel_C_sf"/>
</dbReference>
<dbReference type="EMBL" id="JAMZFT010000002">
    <property type="protein sequence ID" value="MCP1336753.1"/>
    <property type="molecule type" value="Genomic_DNA"/>
</dbReference>
<dbReference type="Gene3D" id="1.10.357.10">
    <property type="entry name" value="Tetracycline Repressor, domain 2"/>
    <property type="match status" value="1"/>
</dbReference>
<dbReference type="SUPFAM" id="SSF48498">
    <property type="entry name" value="Tetracyclin repressor-like, C-terminal domain"/>
    <property type="match status" value="1"/>
</dbReference>
<dbReference type="GO" id="GO:0003677">
    <property type="term" value="F:DNA binding"/>
    <property type="evidence" value="ECO:0007669"/>
    <property type="project" value="UniProtKB-UniRule"/>
</dbReference>
<evidence type="ECO:0000256" key="2">
    <source>
        <dbReference type="PROSITE-ProRule" id="PRU00335"/>
    </source>
</evidence>
<dbReference type="PANTHER" id="PTHR30328">
    <property type="entry name" value="TRANSCRIPTIONAL REPRESSOR"/>
    <property type="match status" value="1"/>
</dbReference>
<name>A0A9J6PDM9_9PROT</name>
<dbReference type="Proteomes" id="UP001055804">
    <property type="component" value="Unassembled WGS sequence"/>
</dbReference>
<gene>
    <name evidence="5" type="ORF">NJQ99_10070</name>
</gene>
<keyword evidence="6" id="KW-1185">Reference proteome</keyword>
<evidence type="ECO:0000313" key="5">
    <source>
        <dbReference type="EMBL" id="MCP1336753.1"/>
    </source>
</evidence>
<keyword evidence="1 2" id="KW-0238">DNA-binding</keyword>
<reference evidence="5" key="1">
    <citation type="submission" date="2022-06" db="EMBL/GenBank/DDBJ databases">
        <title>Isolation and Genomics of Futiania mangrovii gen. nov., sp. nov., a Rare and Metabolically-versatile member in the Class Alphaproteobacteria.</title>
        <authorList>
            <person name="Liu L."/>
            <person name="Huang W.-C."/>
            <person name="Pan J."/>
            <person name="Li J."/>
            <person name="Huang Y."/>
            <person name="Du H."/>
            <person name="Liu Y."/>
            <person name="Li M."/>
        </authorList>
    </citation>
    <scope>NUCLEOTIDE SEQUENCE</scope>
    <source>
        <strain evidence="5">FT118</strain>
    </source>
</reference>
<evidence type="ECO:0000259" key="4">
    <source>
        <dbReference type="PROSITE" id="PS50977"/>
    </source>
</evidence>